<dbReference type="eggNOG" id="arCOG00721">
    <property type="taxonomic scope" value="Archaea"/>
</dbReference>
<dbReference type="STRING" id="768679.TTX_1621"/>
<dbReference type="PANTHER" id="PTHR39550">
    <property type="entry name" value="SLL0658 PROTEIN"/>
    <property type="match status" value="1"/>
</dbReference>
<dbReference type="SUPFAM" id="SSF88723">
    <property type="entry name" value="PIN domain-like"/>
    <property type="match status" value="1"/>
</dbReference>
<dbReference type="OrthoDB" id="27944at2157"/>
<protein>
    <submittedName>
        <fullName evidence="1">PIN domain and a Zn-ribbon module</fullName>
    </submittedName>
</protein>
<dbReference type="Pfam" id="PF11848">
    <property type="entry name" value="DUF3368"/>
    <property type="match status" value="1"/>
</dbReference>
<dbReference type="PATRIC" id="fig|768679.9.peg.1642"/>
<dbReference type="PANTHER" id="PTHR39550:SF1">
    <property type="entry name" value="SLL0658 PROTEIN"/>
    <property type="match status" value="1"/>
</dbReference>
<proteinExistence type="predicted"/>
<evidence type="ECO:0000313" key="2">
    <source>
        <dbReference type="Proteomes" id="UP000002654"/>
    </source>
</evidence>
<dbReference type="Proteomes" id="UP000002654">
    <property type="component" value="Chromosome"/>
</dbReference>
<organism evidence="1 2">
    <name type="scientific">Thermoproteus tenax (strain ATCC 35583 / DSM 2078 / JCM 9277 / NBRC 100435 / Kra 1)</name>
    <dbReference type="NCBI Taxonomy" id="768679"/>
    <lineage>
        <taxon>Archaea</taxon>
        <taxon>Thermoproteota</taxon>
        <taxon>Thermoprotei</taxon>
        <taxon>Thermoproteales</taxon>
        <taxon>Thermoproteaceae</taxon>
        <taxon>Thermoproteus</taxon>
    </lineage>
</organism>
<accession>G4RL00</accession>
<dbReference type="EMBL" id="FN869859">
    <property type="protein sequence ID" value="CCC82245.1"/>
    <property type="molecule type" value="Genomic_DNA"/>
</dbReference>
<reference evidence="1 2" key="1">
    <citation type="journal article" date="2011" name="PLoS ONE">
        <title>The complete genome sequence of Thermoproteus tenax: a physiologically versatile member of the Crenarchaeota.</title>
        <authorList>
            <person name="Siebers B."/>
            <person name="Zaparty M."/>
            <person name="Raddatz G."/>
            <person name="Tjaden B."/>
            <person name="Albers S.V."/>
            <person name="Bell S.D."/>
            <person name="Blombach F."/>
            <person name="Kletzin A."/>
            <person name="Kyrpides N."/>
            <person name="Lanz C."/>
            <person name="Plagens A."/>
            <person name="Rampp M."/>
            <person name="Rosinus A."/>
            <person name="von Jan M."/>
            <person name="Makarova K.S."/>
            <person name="Klenk H.P."/>
            <person name="Schuster S.C."/>
            <person name="Hensel R."/>
        </authorList>
    </citation>
    <scope>NUCLEOTIDE SEQUENCE [LARGE SCALE GENOMIC DNA]</scope>
    <source>
        <strain evidence="2">ATCC 35583 / DSM 2078 / JCM 9277 / NBRC 100435 / Kra 1</strain>
    </source>
</reference>
<dbReference type="InterPro" id="IPR021799">
    <property type="entry name" value="PIN-like_prokaryotic"/>
</dbReference>
<dbReference type="PaxDb" id="768679-TTX_1621"/>
<dbReference type="KEGG" id="ttn:TTX_1621"/>
<dbReference type="InterPro" id="IPR029060">
    <property type="entry name" value="PIN-like_dom_sf"/>
</dbReference>
<evidence type="ECO:0000313" key="1">
    <source>
        <dbReference type="EMBL" id="CCC82245.1"/>
    </source>
</evidence>
<dbReference type="Gene3D" id="3.40.50.1010">
    <property type="entry name" value="5'-nuclease"/>
    <property type="match status" value="1"/>
</dbReference>
<dbReference type="RefSeq" id="WP_014127499.1">
    <property type="nucleotide sequence ID" value="NC_016070.1"/>
</dbReference>
<dbReference type="GeneID" id="11262501"/>
<name>G4RL00_THETK</name>
<sequence>MSCYVIDSSALFHARDMRIFTGSRLLTTKQVADEVKDPRAQAALELLGIEVVEVDDKRVRPLKLRAPNLSDADLSLLALALDTGCVLLTDDVELAKTARRMGVRAKGFYFVR</sequence>
<keyword evidence="2" id="KW-1185">Reference proteome</keyword>
<gene>
    <name evidence="1" type="ordered locus">TTX_1621</name>
</gene>
<dbReference type="HOGENOM" id="CLU_163114_0_0_2"/>
<dbReference type="AlphaFoldDB" id="G4RL00"/>